<keyword evidence="2" id="KW-1185">Reference proteome</keyword>
<evidence type="ECO:0000313" key="2">
    <source>
        <dbReference type="Proteomes" id="UP000441333"/>
    </source>
</evidence>
<dbReference type="EMBL" id="WAAT01000028">
    <property type="protein sequence ID" value="KAB1069197.1"/>
    <property type="molecule type" value="Genomic_DNA"/>
</dbReference>
<dbReference type="AlphaFoldDB" id="A0A6N6MLR5"/>
<organism evidence="1 2">
    <name type="scientific">Pseudotamlana haliotis</name>
    <dbReference type="NCBI Taxonomy" id="2614804"/>
    <lineage>
        <taxon>Bacteria</taxon>
        <taxon>Pseudomonadati</taxon>
        <taxon>Bacteroidota</taxon>
        <taxon>Flavobacteriia</taxon>
        <taxon>Flavobacteriales</taxon>
        <taxon>Flavobacteriaceae</taxon>
        <taxon>Pseudotamlana</taxon>
    </lineage>
</organism>
<name>A0A6N6MLR5_9FLAO</name>
<sequence length="143" mass="15984">MRAAYKYAAQDSSKIETLYNDLEGVTKADSVELVAYKGAIVALMARSAKSIKGKKEGFLDGVGLVEYAVDKDSSNIEVRFVRLSIQQNVPKFLRYNDAIENDKAFILENFNGITSRSLKSHIADYVSHSKHFTDEEKARMIGL</sequence>
<proteinExistence type="predicted"/>
<comment type="caution">
    <text evidence="1">The sequence shown here is derived from an EMBL/GenBank/DDBJ whole genome shotgun (WGS) entry which is preliminary data.</text>
</comment>
<accession>A0A6N6MLR5</accession>
<reference evidence="1 2" key="1">
    <citation type="submission" date="2019-09" db="EMBL/GenBank/DDBJ databases">
        <authorList>
            <person name="Cao W.R."/>
        </authorList>
    </citation>
    <scope>NUCLEOTIDE SEQUENCE [LARGE SCALE GENOMIC DNA]</scope>
    <source>
        <strain evidence="1 2">B1N29</strain>
    </source>
</reference>
<evidence type="ECO:0000313" key="1">
    <source>
        <dbReference type="EMBL" id="KAB1069197.1"/>
    </source>
</evidence>
<gene>
    <name evidence="1" type="ORF">F6U93_04550</name>
</gene>
<protein>
    <submittedName>
        <fullName evidence="1">Uncharacterized protein</fullName>
    </submittedName>
</protein>
<dbReference type="Proteomes" id="UP000441333">
    <property type="component" value="Unassembled WGS sequence"/>
</dbReference>